<dbReference type="SUPFAM" id="SSF48576">
    <property type="entry name" value="Terpenoid synthases"/>
    <property type="match status" value="1"/>
</dbReference>
<organism evidence="8">
    <name type="scientific">Ocimum kilimandscharicum</name>
    <dbReference type="NCBI Taxonomy" id="1224218"/>
    <lineage>
        <taxon>Eukaryota</taxon>
        <taxon>Viridiplantae</taxon>
        <taxon>Streptophyta</taxon>
        <taxon>Embryophyta</taxon>
        <taxon>Tracheophyta</taxon>
        <taxon>Spermatophyta</taxon>
        <taxon>Magnoliopsida</taxon>
        <taxon>eudicotyledons</taxon>
        <taxon>Gunneridae</taxon>
        <taxon>Pentapetalae</taxon>
        <taxon>asterids</taxon>
        <taxon>lamiids</taxon>
        <taxon>Lamiales</taxon>
        <taxon>Lamiaceae</taxon>
        <taxon>Nepetoideae</taxon>
        <taxon>Ocimeae</taxon>
        <taxon>Ociminae</taxon>
        <taxon>Ocimum</taxon>
    </lineage>
</organism>
<sequence>MAASISNDNENVRRSVNYHPNVWGDYFLAYTSQLTEISSVEKEEHERQKEGVRNLLTQTPDDSSLKLQLIDSIQRLGVGYHFEKEIQESLKFIYHHTKDHHLRILALRFRLMRQQGFHVPCDVFKRFIDEDGNFKERIKDDVEVLLSLYEASNYGVHGEEILEKALEFCSSRLESLLLEQTMNDSLSMRVKEALRIPISRTLTRFGARKFISEYQDNKHDETLLKFAISDFNMLQKIHQRELNQLTRWWKELDFGNKLPFARDRLVECYFWIVGVYFEADYAIARRLLTKVIYLASILDDIYDVYATFEELTLFSAVLQRWDINDMDQLPPYMRIYYKALLDVYFEMEYEMGKIGKSHTVEYAKQEMKRLAEMYLEEAKWSYSKHKPRMEEYMKVALISSGYMMMTINALAVIPHHISQQEFDWVLSEPPLLRASLTITRLMDDLAGYGSEEKLSAVHYYMSENNVSETEALVELGKQVKNAWKDLNKEWIEPRAASNPILRCVVNFTQVILVLYADGDAYGNSKTKTKDLINSILVHPIII</sequence>
<dbReference type="InterPro" id="IPR005630">
    <property type="entry name" value="Terpene_synthase_metal-bd"/>
</dbReference>
<dbReference type="InterPro" id="IPR034741">
    <property type="entry name" value="Terpene_cyclase-like_1_C"/>
</dbReference>
<evidence type="ECO:0000256" key="5">
    <source>
        <dbReference type="ARBA" id="ARBA00023239"/>
    </source>
</evidence>
<dbReference type="Pfam" id="PF03936">
    <property type="entry name" value="Terpene_synth_C"/>
    <property type="match status" value="1"/>
</dbReference>
<dbReference type="InterPro" id="IPR008949">
    <property type="entry name" value="Isoprenoid_synthase_dom_sf"/>
</dbReference>
<dbReference type="BRENDA" id="4.2.3.89">
    <property type="organism ID" value="14948"/>
</dbReference>
<dbReference type="EMBL" id="KP226502">
    <property type="protein sequence ID" value="AKA94109.1"/>
    <property type="molecule type" value="mRNA"/>
</dbReference>
<evidence type="ECO:0000256" key="2">
    <source>
        <dbReference type="ARBA" id="ARBA00004721"/>
    </source>
</evidence>
<evidence type="ECO:0000259" key="6">
    <source>
        <dbReference type="Pfam" id="PF01397"/>
    </source>
</evidence>
<evidence type="ECO:0000256" key="1">
    <source>
        <dbReference type="ARBA" id="ARBA00001946"/>
    </source>
</evidence>
<dbReference type="AlphaFoldDB" id="A0A0E3KJK7"/>
<name>A0A0E3KJK7_9LAMI</name>
<comment type="pathway">
    <text evidence="2">Secondary metabolite biosynthesis; terpenoid biosynthesis.</text>
</comment>
<evidence type="ECO:0000256" key="3">
    <source>
        <dbReference type="ARBA" id="ARBA00006333"/>
    </source>
</evidence>
<dbReference type="PANTHER" id="PTHR31225:SF221">
    <property type="entry name" value="(-)-GERMACRENE D SYNTHASE"/>
    <property type="match status" value="1"/>
</dbReference>
<dbReference type="GO" id="GO:0010333">
    <property type="term" value="F:terpene synthase activity"/>
    <property type="evidence" value="ECO:0007669"/>
    <property type="project" value="InterPro"/>
</dbReference>
<comment type="similarity">
    <text evidence="3">Belongs to the terpene synthase family.</text>
</comment>
<dbReference type="BRENDA" id="4.2.3.57">
    <property type="organism ID" value="14948"/>
</dbReference>
<reference evidence="8" key="1">
    <citation type="submission" date="2014-11" db="EMBL/GenBank/DDBJ databases">
        <title>Functional characterization of beta-caryophyllene synthase from Ocimum kilimandscharicum.</title>
        <authorList>
            <person name="Anand A."/>
            <person name="Ramesha H.J."/>
            <person name="Giri A.P."/>
            <person name="Thulasiram H.V."/>
        </authorList>
    </citation>
    <scope>NUCLEOTIDE SEQUENCE</scope>
</reference>
<dbReference type="InterPro" id="IPR001906">
    <property type="entry name" value="Terpene_synth_N"/>
</dbReference>
<dbReference type="Gene3D" id="1.50.10.130">
    <property type="entry name" value="Terpene synthase, N-terminal domain"/>
    <property type="match status" value="1"/>
</dbReference>
<accession>A0A0E3KJK7</accession>
<protein>
    <submittedName>
        <fullName evidence="8">Beta-caryophyllene synthase</fullName>
    </submittedName>
</protein>
<dbReference type="SUPFAM" id="SSF48239">
    <property type="entry name" value="Terpenoid cyclases/Protein prenyltransferases"/>
    <property type="match status" value="1"/>
</dbReference>
<comment type="cofactor">
    <cofactor evidence="1">
        <name>Mg(2+)</name>
        <dbReference type="ChEBI" id="CHEBI:18420"/>
    </cofactor>
</comment>
<evidence type="ECO:0000256" key="4">
    <source>
        <dbReference type="ARBA" id="ARBA00022723"/>
    </source>
</evidence>
<dbReference type="GO" id="GO:0016102">
    <property type="term" value="P:diterpenoid biosynthetic process"/>
    <property type="evidence" value="ECO:0007669"/>
    <property type="project" value="InterPro"/>
</dbReference>
<dbReference type="FunFam" id="1.50.10.130:FF:000001">
    <property type="entry name" value="Isoprene synthase, chloroplastic"/>
    <property type="match status" value="1"/>
</dbReference>
<evidence type="ECO:0000313" key="8">
    <source>
        <dbReference type="EMBL" id="AKA94109.1"/>
    </source>
</evidence>
<dbReference type="FunFam" id="1.10.600.10:FF:000007">
    <property type="entry name" value="Isoprene synthase, chloroplastic"/>
    <property type="match status" value="1"/>
</dbReference>
<keyword evidence="5" id="KW-0456">Lyase</keyword>
<dbReference type="Pfam" id="PF01397">
    <property type="entry name" value="Terpene_synth"/>
    <property type="match status" value="1"/>
</dbReference>
<dbReference type="InterPro" id="IPR036965">
    <property type="entry name" value="Terpene_synth_N_sf"/>
</dbReference>
<dbReference type="InterPro" id="IPR044814">
    <property type="entry name" value="Terpene_cyclase_plant_C1"/>
</dbReference>
<feature type="domain" description="Terpene synthase metal-binding" evidence="7">
    <location>
        <begin position="250"/>
        <end position="485"/>
    </location>
</feature>
<dbReference type="Gene3D" id="1.10.600.10">
    <property type="entry name" value="Farnesyl Diphosphate Synthase"/>
    <property type="match status" value="1"/>
</dbReference>
<dbReference type="InterPro" id="IPR050148">
    <property type="entry name" value="Terpene_synthase-like"/>
</dbReference>
<dbReference type="SFLD" id="SFLDG01019">
    <property type="entry name" value="Terpene_Cyclase_Like_1_C_Termi"/>
    <property type="match status" value="1"/>
</dbReference>
<dbReference type="InterPro" id="IPR008930">
    <property type="entry name" value="Terpenoid_cyclase/PrenylTrfase"/>
</dbReference>
<dbReference type="CDD" id="cd00684">
    <property type="entry name" value="Terpene_cyclase_plant_C1"/>
    <property type="match status" value="1"/>
</dbReference>
<evidence type="ECO:0000259" key="7">
    <source>
        <dbReference type="Pfam" id="PF03936"/>
    </source>
</evidence>
<dbReference type="GO" id="GO:0000287">
    <property type="term" value="F:magnesium ion binding"/>
    <property type="evidence" value="ECO:0007669"/>
    <property type="project" value="InterPro"/>
</dbReference>
<dbReference type="PANTHER" id="PTHR31225">
    <property type="entry name" value="OS04G0344100 PROTEIN-RELATED"/>
    <property type="match status" value="1"/>
</dbReference>
<dbReference type="GO" id="GO:0046246">
    <property type="term" value="P:terpene biosynthetic process"/>
    <property type="evidence" value="ECO:0007669"/>
    <property type="project" value="UniProtKB-ARBA"/>
</dbReference>
<dbReference type="SFLD" id="SFLDS00005">
    <property type="entry name" value="Isoprenoid_Synthase_Type_I"/>
    <property type="match status" value="1"/>
</dbReference>
<feature type="domain" description="Terpene synthase N-terminal" evidence="6">
    <location>
        <begin position="22"/>
        <end position="194"/>
    </location>
</feature>
<keyword evidence="4" id="KW-0479">Metal-binding</keyword>
<proteinExistence type="evidence at transcript level"/>